<dbReference type="InterPro" id="IPR037236">
    <property type="entry name" value="STIV_B116-like_sf"/>
</dbReference>
<accession>A0A7C5X1Q7</accession>
<protein>
    <submittedName>
        <fullName evidence="1">DUF1874 domain-containing protein</fullName>
    </submittedName>
</protein>
<dbReference type="SUPFAM" id="SSF143602">
    <property type="entry name" value="STIV B116-like"/>
    <property type="match status" value="1"/>
</dbReference>
<organism evidence="1">
    <name type="scientific">Thermocrinis ruber</name>
    <dbReference type="NCBI Taxonomy" id="75906"/>
    <lineage>
        <taxon>Bacteria</taxon>
        <taxon>Pseudomonadati</taxon>
        <taxon>Aquificota</taxon>
        <taxon>Aquificia</taxon>
        <taxon>Aquificales</taxon>
        <taxon>Aquificaceae</taxon>
        <taxon>Thermocrinis</taxon>
    </lineage>
</organism>
<dbReference type="EMBL" id="DSAC01000095">
    <property type="protein sequence ID" value="HHO74475.1"/>
    <property type="molecule type" value="Genomic_DNA"/>
</dbReference>
<reference evidence="1" key="1">
    <citation type="journal article" date="2020" name="mSystems">
        <title>Genome- and Community-Level Interaction Insights into Carbon Utilization and Element Cycling Functions of Hydrothermarchaeota in Hydrothermal Sediment.</title>
        <authorList>
            <person name="Zhou Z."/>
            <person name="Liu Y."/>
            <person name="Xu W."/>
            <person name="Pan J."/>
            <person name="Luo Z.H."/>
            <person name="Li M."/>
        </authorList>
    </citation>
    <scope>NUCLEOTIDE SEQUENCE [LARGE SCALE GENOMIC DNA]</scope>
    <source>
        <strain evidence="1">SpSt-114</strain>
    </source>
</reference>
<dbReference type="AlphaFoldDB" id="A0A7C5X1Q7"/>
<dbReference type="Pfam" id="PF08960">
    <property type="entry name" value="STIV_B116-like"/>
    <property type="match status" value="1"/>
</dbReference>
<dbReference type="Gene3D" id="3.40.50.11170">
    <property type="entry name" value="Uncharacterised protein PF08960, DUF1874"/>
    <property type="match status" value="1"/>
</dbReference>
<proteinExistence type="predicted"/>
<dbReference type="InterPro" id="IPR015055">
    <property type="entry name" value="STIV_B116-like"/>
</dbReference>
<evidence type="ECO:0000313" key="1">
    <source>
        <dbReference type="EMBL" id="HHO74475.1"/>
    </source>
</evidence>
<sequence length="157" mass="17238">MIYLFGFNHFFSKIAPSLEGVSFKITPITAGEARALLQQGFVSAVGYKPIARMLSEELGIEVPSKRAQISPVEGDVVVSFQVLPTGGIKLYKVELEDAPATEEQLRRISELLKEGALSLFQGAEILGKHFKELYYSLREGGLTYKEAKKLLEAVSAS</sequence>
<comment type="caution">
    <text evidence="1">The sequence shown here is derived from an EMBL/GenBank/DDBJ whole genome shotgun (WGS) entry which is preliminary data.</text>
</comment>
<name>A0A7C5X1Q7_9AQUI</name>
<gene>
    <name evidence="1" type="ORF">ENN04_07595</name>
</gene>